<dbReference type="RefSeq" id="WP_066244083.1">
    <property type="nucleotide sequence ID" value="NZ_LRFC01000037.1"/>
</dbReference>
<comment type="caution">
    <text evidence="1">The sequence shown here is derived from an EMBL/GenBank/DDBJ whole genome shotgun (WGS) entry which is preliminary data.</text>
</comment>
<organism evidence="1 2">
    <name type="scientific">Fictibacillus phosphorivorans</name>
    <dbReference type="NCBI Taxonomy" id="1221500"/>
    <lineage>
        <taxon>Bacteria</taxon>
        <taxon>Bacillati</taxon>
        <taxon>Bacillota</taxon>
        <taxon>Bacilli</taxon>
        <taxon>Bacillales</taxon>
        <taxon>Fictibacillaceae</taxon>
        <taxon>Fictibacillus</taxon>
    </lineage>
</organism>
<dbReference type="OrthoDB" id="2601083at2"/>
<gene>
    <name evidence="1" type="ORF">AWM68_11165</name>
</gene>
<reference evidence="2" key="1">
    <citation type="submission" date="2016-01" db="EMBL/GenBank/DDBJ databases">
        <title>Draft genome of Chromobacterium sp. F49.</title>
        <authorList>
            <person name="Hong K.W."/>
        </authorList>
    </citation>
    <scope>NUCLEOTIDE SEQUENCE [LARGE SCALE GENOMIC DNA]</scope>
    <source>
        <strain evidence="2">P7IIIA</strain>
    </source>
</reference>
<keyword evidence="2" id="KW-1185">Reference proteome</keyword>
<name>A0A165N5I9_9BACL</name>
<protein>
    <recommendedName>
        <fullName evidence="3">Replication-relaxation</fullName>
    </recommendedName>
</protein>
<evidence type="ECO:0000313" key="1">
    <source>
        <dbReference type="EMBL" id="KZE64688.1"/>
    </source>
</evidence>
<dbReference type="AlphaFoldDB" id="A0A165N5I9"/>
<sequence>MNQRQQGILLSLKTLHFLNRDQIMILHSLSSSRNTNRVLSDMKQYLSSIKEGKETIYYLSKEGREMVGCERIRKKTPQVQHFIMRNQFYIFAQCPKEWKIEQKIGGQIVCDAAFKQSNKWHFLEVDNNATMTANKKKIEKYKKLYESKVFQNHRDYGYFPLLLWVTTNDYRQKKLLELCRGIPCNVFTIDDIK</sequence>
<dbReference type="InterPro" id="IPR025855">
    <property type="entry name" value="Replic_Relax"/>
</dbReference>
<dbReference type="Pfam" id="PF13814">
    <property type="entry name" value="Replic_Relax"/>
    <property type="match status" value="1"/>
</dbReference>
<dbReference type="EMBL" id="LRFC01000037">
    <property type="protein sequence ID" value="KZE64688.1"/>
    <property type="molecule type" value="Genomic_DNA"/>
</dbReference>
<accession>A0A165N5I9</accession>
<evidence type="ECO:0000313" key="2">
    <source>
        <dbReference type="Proteomes" id="UP000076567"/>
    </source>
</evidence>
<evidence type="ECO:0008006" key="3">
    <source>
        <dbReference type="Google" id="ProtNLM"/>
    </source>
</evidence>
<proteinExistence type="predicted"/>
<dbReference type="Proteomes" id="UP000076567">
    <property type="component" value="Unassembled WGS sequence"/>
</dbReference>